<dbReference type="NCBIfam" id="NF033516">
    <property type="entry name" value="transpos_IS3"/>
    <property type="match status" value="1"/>
</dbReference>
<dbReference type="SUPFAM" id="SSF53098">
    <property type="entry name" value="Ribonuclease H-like"/>
    <property type="match status" value="1"/>
</dbReference>
<dbReference type="InterPro" id="IPR009057">
    <property type="entry name" value="Homeodomain-like_sf"/>
</dbReference>
<dbReference type="PROSITE" id="PS50994">
    <property type="entry name" value="INTEGRASE"/>
    <property type="match status" value="1"/>
</dbReference>
<gene>
    <name evidence="3" type="ORF">K8089_06955</name>
</gene>
<dbReference type="GO" id="GO:0004803">
    <property type="term" value="F:transposase activity"/>
    <property type="evidence" value="ECO:0007669"/>
    <property type="project" value="InterPro"/>
</dbReference>
<dbReference type="InterPro" id="IPR001584">
    <property type="entry name" value="Integrase_cat-core"/>
</dbReference>
<evidence type="ECO:0000259" key="2">
    <source>
        <dbReference type="PROSITE" id="PS50994"/>
    </source>
</evidence>
<name>A0A9X1QVL9_9FLAO</name>
<dbReference type="InterPro" id="IPR036397">
    <property type="entry name" value="RNaseH_sf"/>
</dbReference>
<dbReference type="PANTHER" id="PTHR47515">
    <property type="entry name" value="LOW CALCIUM RESPONSE LOCUS PROTEIN T"/>
    <property type="match status" value="1"/>
</dbReference>
<evidence type="ECO:0000313" key="3">
    <source>
        <dbReference type="EMBL" id="MCG2418756.1"/>
    </source>
</evidence>
<dbReference type="GO" id="GO:0006313">
    <property type="term" value="P:DNA transposition"/>
    <property type="evidence" value="ECO:0007669"/>
    <property type="project" value="InterPro"/>
</dbReference>
<dbReference type="RefSeq" id="WP_237602565.1">
    <property type="nucleotide sequence ID" value="NZ_JAIRBA010000010.1"/>
</dbReference>
<dbReference type="Gene3D" id="3.30.420.10">
    <property type="entry name" value="Ribonuclease H-like superfamily/Ribonuclease H"/>
    <property type="match status" value="1"/>
</dbReference>
<feature type="coiled-coil region" evidence="1">
    <location>
        <begin position="49"/>
        <end position="76"/>
    </location>
</feature>
<evidence type="ECO:0000313" key="4">
    <source>
        <dbReference type="Proteomes" id="UP001139461"/>
    </source>
</evidence>
<proteinExistence type="predicted"/>
<dbReference type="SUPFAM" id="SSF46689">
    <property type="entry name" value="Homeodomain-like"/>
    <property type="match status" value="1"/>
</dbReference>
<dbReference type="GO" id="GO:0003677">
    <property type="term" value="F:DNA binding"/>
    <property type="evidence" value="ECO:0007669"/>
    <property type="project" value="InterPro"/>
</dbReference>
<dbReference type="InterPro" id="IPR002514">
    <property type="entry name" value="Transposase_8"/>
</dbReference>
<reference evidence="3" key="1">
    <citation type="submission" date="2021-09" db="EMBL/GenBank/DDBJ databases">
        <title>Genome of Aequorivita sp. strain F47161.</title>
        <authorList>
            <person name="Wang Y."/>
        </authorList>
    </citation>
    <scope>NUCLEOTIDE SEQUENCE</scope>
    <source>
        <strain evidence="3">F47161</strain>
    </source>
</reference>
<organism evidence="3 4">
    <name type="scientific">Aequorivita vitellina</name>
    <dbReference type="NCBI Taxonomy" id="2874475"/>
    <lineage>
        <taxon>Bacteria</taxon>
        <taxon>Pseudomonadati</taxon>
        <taxon>Bacteroidota</taxon>
        <taxon>Flavobacteriia</taxon>
        <taxon>Flavobacteriales</taxon>
        <taxon>Flavobacteriaceae</taxon>
        <taxon>Aequorivita</taxon>
    </lineage>
</organism>
<accession>A0A9X1QVL9</accession>
<protein>
    <submittedName>
        <fullName evidence="3">IS3 family transposase</fullName>
    </submittedName>
</protein>
<dbReference type="Pfam" id="PF13683">
    <property type="entry name" value="rve_3"/>
    <property type="match status" value="1"/>
</dbReference>
<dbReference type="InterPro" id="IPR012337">
    <property type="entry name" value="RNaseH-like_sf"/>
</dbReference>
<dbReference type="PANTHER" id="PTHR47515:SF2">
    <property type="entry name" value="INTEGRASE CORE DOMAIN PROTEIN"/>
    <property type="match status" value="1"/>
</dbReference>
<dbReference type="EMBL" id="JAIRBA010000010">
    <property type="protein sequence ID" value="MCG2418756.1"/>
    <property type="molecule type" value="Genomic_DNA"/>
</dbReference>
<sequence>MRRSKFSPQQIAKILKEFDNGKSVDEISREHGVSPATFYKWRSRYAGMSSKELKRLKELEEENARLKQMYATLALDHQMAKEIIEKKPLKPCRKRTIAKELIHYGICRACRVLNMSKSVYYYRPLPKDDSEIEQALQQKAKEHSEEGFWKAYDRLREEGKPWNHKRMHRVYVALGLPLRRKVKKRLPARVKEPLEVPNELNHTWSMDFVTDVLENKRRFRAFNIIDDFNREALHIEVDFSLTSNRVVWVLNHLINKKGKPKEIRMDNGPEFIAKIASEWSMMHDIEFKYIQPGKPTQNAFVERFNGSYRRGVLNKYIFENIDQVREQTQIWMHDYNHHRPHDGLGKIPPIKYAELNSLGASPKRIKNNKFVEVLEE</sequence>
<dbReference type="InterPro" id="IPR048020">
    <property type="entry name" value="Transpos_IS3"/>
</dbReference>
<dbReference type="AlphaFoldDB" id="A0A9X1QVL9"/>
<dbReference type="Pfam" id="PF01527">
    <property type="entry name" value="HTH_Tnp_1"/>
    <property type="match status" value="1"/>
</dbReference>
<dbReference type="Proteomes" id="UP001139461">
    <property type="component" value="Unassembled WGS sequence"/>
</dbReference>
<keyword evidence="4" id="KW-1185">Reference proteome</keyword>
<feature type="domain" description="Integrase catalytic" evidence="2">
    <location>
        <begin position="193"/>
        <end position="356"/>
    </location>
</feature>
<dbReference type="Gene3D" id="1.10.10.60">
    <property type="entry name" value="Homeodomain-like"/>
    <property type="match status" value="1"/>
</dbReference>
<comment type="caution">
    <text evidence="3">The sequence shown here is derived from an EMBL/GenBank/DDBJ whole genome shotgun (WGS) entry which is preliminary data.</text>
</comment>
<evidence type="ECO:0000256" key="1">
    <source>
        <dbReference type="SAM" id="Coils"/>
    </source>
</evidence>
<keyword evidence="1" id="KW-0175">Coiled coil</keyword>
<dbReference type="CDD" id="cd00569">
    <property type="entry name" value="HTH_Hin_like"/>
    <property type="match status" value="1"/>
</dbReference>
<dbReference type="GO" id="GO:0015074">
    <property type="term" value="P:DNA integration"/>
    <property type="evidence" value="ECO:0007669"/>
    <property type="project" value="InterPro"/>
</dbReference>